<gene>
    <name evidence="2" type="ORF">H6X83_04490</name>
</gene>
<name>A0A7G9WJN1_9FIRM</name>
<dbReference type="KEGG" id="caml:H6X83_04490"/>
<protein>
    <submittedName>
        <fullName evidence="2">Uncharacterized protein</fullName>
    </submittedName>
</protein>
<feature type="transmembrane region" description="Helical" evidence="1">
    <location>
        <begin position="6"/>
        <end position="27"/>
    </location>
</feature>
<dbReference type="RefSeq" id="WP_212507962.1">
    <property type="nucleotide sequence ID" value="NZ_CP060696.1"/>
</dbReference>
<dbReference type="EMBL" id="CP060696">
    <property type="protein sequence ID" value="QNO18893.1"/>
    <property type="molecule type" value="Genomic_DNA"/>
</dbReference>
<dbReference type="Proteomes" id="UP000516046">
    <property type="component" value="Chromosome"/>
</dbReference>
<accession>A0A7G9WJN1</accession>
<sequence length="74" mass="7970">MDSVVIMKILQIFLTVFGAIIAIWGIYDMYGDGQQNSTGIKKILGGASGAAIAFFLMQWAIQQVQTAQSMAGIK</sequence>
<reference evidence="2 3" key="1">
    <citation type="submission" date="2020-08" db="EMBL/GenBank/DDBJ databases">
        <authorList>
            <person name="Ren C."/>
            <person name="Gu Y."/>
            <person name="Xu Y."/>
        </authorList>
    </citation>
    <scope>NUCLEOTIDE SEQUENCE [LARGE SCALE GENOMIC DNA]</scope>
    <source>
        <strain evidence="2 3">LBM18003</strain>
    </source>
</reference>
<keyword evidence="1" id="KW-1133">Transmembrane helix</keyword>
<evidence type="ECO:0000313" key="2">
    <source>
        <dbReference type="EMBL" id="QNO18893.1"/>
    </source>
</evidence>
<proteinExistence type="predicted"/>
<evidence type="ECO:0000313" key="3">
    <source>
        <dbReference type="Proteomes" id="UP000516046"/>
    </source>
</evidence>
<keyword evidence="1" id="KW-0472">Membrane</keyword>
<dbReference type="AlphaFoldDB" id="A0A7G9WJN1"/>
<keyword evidence="1" id="KW-0812">Transmembrane</keyword>
<organism evidence="2 3">
    <name type="scientific">Caproicibacterium amylolyticum</name>
    <dbReference type="NCBI Taxonomy" id="2766537"/>
    <lineage>
        <taxon>Bacteria</taxon>
        <taxon>Bacillati</taxon>
        <taxon>Bacillota</taxon>
        <taxon>Clostridia</taxon>
        <taxon>Eubacteriales</taxon>
        <taxon>Oscillospiraceae</taxon>
        <taxon>Caproicibacterium</taxon>
    </lineage>
</organism>
<keyword evidence="3" id="KW-1185">Reference proteome</keyword>
<feature type="transmembrane region" description="Helical" evidence="1">
    <location>
        <begin position="39"/>
        <end position="61"/>
    </location>
</feature>
<evidence type="ECO:0000256" key="1">
    <source>
        <dbReference type="SAM" id="Phobius"/>
    </source>
</evidence>